<protein>
    <submittedName>
        <fullName evidence="2">Uncharacterized protein</fullName>
    </submittedName>
</protein>
<evidence type="ECO:0000313" key="5">
    <source>
        <dbReference type="Proteomes" id="UP000268291"/>
    </source>
</evidence>
<reference evidence="2 4" key="1">
    <citation type="submission" date="2018-03" db="EMBL/GenBank/DDBJ databases">
        <title>Genomic Encyclopedia of Archaeal and Bacterial Type Strains, Phase II (KMG-II): from individual species to whole genera.</title>
        <authorList>
            <person name="Goeker M."/>
        </authorList>
    </citation>
    <scope>NUCLEOTIDE SEQUENCE [LARGE SCALE GENOMIC DNA]</scope>
    <source>
        <strain evidence="2 4">DSM 21548</strain>
    </source>
</reference>
<name>A0A2P8H083_9MICO</name>
<accession>A0A2P8H083</accession>
<organism evidence="2 4">
    <name type="scientific">Labedella gwakjiensis</name>
    <dbReference type="NCBI Taxonomy" id="390269"/>
    <lineage>
        <taxon>Bacteria</taxon>
        <taxon>Bacillati</taxon>
        <taxon>Actinomycetota</taxon>
        <taxon>Actinomycetes</taxon>
        <taxon>Micrococcales</taxon>
        <taxon>Microbacteriaceae</taxon>
        <taxon>Labedella</taxon>
    </lineage>
</organism>
<dbReference type="EMBL" id="PYAU01000001">
    <property type="protein sequence ID" value="PSL39645.1"/>
    <property type="molecule type" value="Genomic_DNA"/>
</dbReference>
<proteinExistence type="predicted"/>
<keyword evidence="1" id="KW-0812">Transmembrane</keyword>
<dbReference type="EMBL" id="RZGY01000001">
    <property type="protein sequence ID" value="RUQ85965.1"/>
    <property type="molecule type" value="Genomic_DNA"/>
</dbReference>
<comment type="caution">
    <text evidence="2">The sequence shown here is derived from an EMBL/GenBank/DDBJ whole genome shotgun (WGS) entry which is preliminary data.</text>
</comment>
<keyword evidence="5" id="KW-1185">Reference proteome</keyword>
<dbReference type="RefSeq" id="WP_106564482.1">
    <property type="nucleotide sequence ID" value="NZ_PYAU01000001.1"/>
</dbReference>
<keyword evidence="1" id="KW-0472">Membrane</keyword>
<evidence type="ECO:0000313" key="2">
    <source>
        <dbReference type="EMBL" id="PSL39645.1"/>
    </source>
</evidence>
<dbReference type="OrthoDB" id="4231797at2"/>
<evidence type="ECO:0000313" key="4">
    <source>
        <dbReference type="Proteomes" id="UP000241203"/>
    </source>
</evidence>
<dbReference type="Proteomes" id="UP000241203">
    <property type="component" value="Unassembled WGS sequence"/>
</dbReference>
<dbReference type="Proteomes" id="UP000268291">
    <property type="component" value="Unassembled WGS sequence"/>
</dbReference>
<gene>
    <name evidence="2" type="ORF">CLV49_3289</name>
    <name evidence="3" type="ORF">ELQ93_02810</name>
</gene>
<evidence type="ECO:0000313" key="3">
    <source>
        <dbReference type="EMBL" id="RUQ85965.1"/>
    </source>
</evidence>
<dbReference type="AlphaFoldDB" id="A0A2P8H083"/>
<evidence type="ECO:0000256" key="1">
    <source>
        <dbReference type="SAM" id="Phobius"/>
    </source>
</evidence>
<feature type="transmembrane region" description="Helical" evidence="1">
    <location>
        <begin position="6"/>
        <end position="26"/>
    </location>
</feature>
<sequence length="194" mass="21951">MTLPLWLQIVALVVPAVVAVFSALWATRSARRAQQAEHEAARLRALEDRVAQKTYEMYQPFLQAMGDILTPHRSAAALKKFEDVMADFQTFVIVWGSDEAIEKFFRYRLAANSSPPVSITMRLMAEFLLAVRKDIAWPNTRVSAFHTIAMRINDLPEHPELAEAMSMPLADLCRREGWEAPFDTSEGSLDRTSL</sequence>
<reference evidence="3 5" key="2">
    <citation type="submission" date="2018-12" db="EMBL/GenBank/DDBJ databases">
        <authorList>
            <person name="hu s."/>
            <person name="Xu Y."/>
            <person name="Xu B."/>
            <person name="Li F."/>
        </authorList>
    </citation>
    <scope>NUCLEOTIDE SEQUENCE [LARGE SCALE GENOMIC DNA]</scope>
    <source>
        <strain evidence="3 5">KSW2-17</strain>
    </source>
</reference>
<keyword evidence="1" id="KW-1133">Transmembrane helix</keyword>